<evidence type="ECO:0000256" key="8">
    <source>
        <dbReference type="SAM" id="Phobius"/>
    </source>
</evidence>
<comment type="similarity">
    <text evidence="2 7">Belongs to the ExbD/TolR family.</text>
</comment>
<keyword evidence="5 8" id="KW-1133">Transmembrane helix</keyword>
<dbReference type="EMBL" id="CP093442">
    <property type="protein sequence ID" value="UOF00258.1"/>
    <property type="molecule type" value="Genomic_DNA"/>
</dbReference>
<reference evidence="9" key="1">
    <citation type="submission" date="2022-03" db="EMBL/GenBank/DDBJ databases">
        <title>Genome Identification and Characterization of new species Bdellovibrio reynosense LBG001 sp. nov. from a Mexico soil sample.</title>
        <authorList>
            <person name="Camilli A."/>
            <person name="Ajao Y."/>
            <person name="Guo X."/>
        </authorList>
    </citation>
    <scope>NUCLEOTIDE SEQUENCE</scope>
    <source>
        <strain evidence="9">LBG001</strain>
    </source>
</reference>
<evidence type="ECO:0000256" key="3">
    <source>
        <dbReference type="ARBA" id="ARBA00022475"/>
    </source>
</evidence>
<evidence type="ECO:0000256" key="1">
    <source>
        <dbReference type="ARBA" id="ARBA00004162"/>
    </source>
</evidence>
<evidence type="ECO:0000256" key="4">
    <source>
        <dbReference type="ARBA" id="ARBA00022692"/>
    </source>
</evidence>
<dbReference type="RefSeq" id="WP_243536036.1">
    <property type="nucleotide sequence ID" value="NZ_CP093442.1"/>
</dbReference>
<evidence type="ECO:0000256" key="7">
    <source>
        <dbReference type="RuleBase" id="RU003879"/>
    </source>
</evidence>
<accession>A0ABY4C5V8</accession>
<dbReference type="Pfam" id="PF02472">
    <property type="entry name" value="ExbD"/>
    <property type="match status" value="1"/>
</dbReference>
<keyword evidence="3" id="KW-1003">Cell membrane</keyword>
<evidence type="ECO:0000313" key="10">
    <source>
        <dbReference type="Proteomes" id="UP000830116"/>
    </source>
</evidence>
<protein>
    <submittedName>
        <fullName evidence="9">Biopolymer transporter ExbD</fullName>
    </submittedName>
</protein>
<evidence type="ECO:0000256" key="5">
    <source>
        <dbReference type="ARBA" id="ARBA00022989"/>
    </source>
</evidence>
<dbReference type="PANTHER" id="PTHR30558:SF7">
    <property type="entry name" value="TOL-PAL SYSTEM PROTEIN TOLR"/>
    <property type="match status" value="1"/>
</dbReference>
<organism evidence="9 10">
    <name type="scientific">Bdellovibrio reynosensis</name>
    <dbReference type="NCBI Taxonomy" id="2835041"/>
    <lineage>
        <taxon>Bacteria</taxon>
        <taxon>Pseudomonadati</taxon>
        <taxon>Bdellovibrionota</taxon>
        <taxon>Bdellovibrionia</taxon>
        <taxon>Bdellovibrionales</taxon>
        <taxon>Pseudobdellovibrionaceae</taxon>
        <taxon>Bdellovibrio</taxon>
    </lineage>
</organism>
<keyword evidence="4 7" id="KW-0812">Transmembrane</keyword>
<evidence type="ECO:0000256" key="6">
    <source>
        <dbReference type="ARBA" id="ARBA00023136"/>
    </source>
</evidence>
<comment type="subcellular location">
    <subcellularLocation>
        <location evidence="1">Cell membrane</location>
        <topology evidence="1">Single-pass membrane protein</topology>
    </subcellularLocation>
    <subcellularLocation>
        <location evidence="7">Cell membrane</location>
        <topology evidence="7">Single-pass type II membrane protein</topology>
    </subcellularLocation>
</comment>
<name>A0ABY4C5V8_9BACT</name>
<evidence type="ECO:0000313" key="9">
    <source>
        <dbReference type="EMBL" id="UOF00258.1"/>
    </source>
</evidence>
<evidence type="ECO:0000256" key="2">
    <source>
        <dbReference type="ARBA" id="ARBA00005811"/>
    </source>
</evidence>
<proteinExistence type="inferred from homology"/>
<keyword evidence="7" id="KW-0653">Protein transport</keyword>
<feature type="transmembrane region" description="Helical" evidence="8">
    <location>
        <begin position="21"/>
        <end position="42"/>
    </location>
</feature>
<keyword evidence="6 8" id="KW-0472">Membrane</keyword>
<gene>
    <name evidence="9" type="ORF">MNR06_11155</name>
</gene>
<sequence>MGMGASGGKSKSRATLSEINVTPLVDVMLVLLIMFMVTTPLMQQGISVDLPKTAASGVEMKEEPFVLVIGPDQKMTIAKARITMEQLRPKLKAIFENRKDKQVYIQADRKVDYGFVAEAMAEVRAAGIFNIGLITQPKDQ</sequence>
<dbReference type="Proteomes" id="UP000830116">
    <property type="component" value="Chromosome"/>
</dbReference>
<dbReference type="PANTHER" id="PTHR30558">
    <property type="entry name" value="EXBD MEMBRANE COMPONENT OF PMF-DRIVEN MACROMOLECULE IMPORT SYSTEM"/>
    <property type="match status" value="1"/>
</dbReference>
<keyword evidence="10" id="KW-1185">Reference proteome</keyword>
<keyword evidence="7" id="KW-0813">Transport</keyword>
<dbReference type="Gene3D" id="3.30.420.270">
    <property type="match status" value="1"/>
</dbReference>
<dbReference type="InterPro" id="IPR003400">
    <property type="entry name" value="ExbD"/>
</dbReference>